<dbReference type="GO" id="GO:0008270">
    <property type="term" value="F:zinc ion binding"/>
    <property type="evidence" value="ECO:0007669"/>
    <property type="project" value="UniProtKB-KW"/>
</dbReference>
<evidence type="ECO:0000256" key="2">
    <source>
        <dbReference type="ARBA" id="ARBA00022723"/>
    </source>
</evidence>
<evidence type="ECO:0000256" key="9">
    <source>
        <dbReference type="SAM" id="MobiDB-lite"/>
    </source>
</evidence>
<dbReference type="Proteomes" id="UP001151752">
    <property type="component" value="Chromosome 2"/>
</dbReference>
<evidence type="ECO:0000256" key="6">
    <source>
        <dbReference type="ARBA" id="ARBA00023163"/>
    </source>
</evidence>
<dbReference type="SUPFAM" id="SSF57667">
    <property type="entry name" value="beta-beta-alpha zinc fingers"/>
    <property type="match status" value="1"/>
</dbReference>
<evidence type="ECO:0000313" key="12">
    <source>
        <dbReference type="Proteomes" id="UP001151752"/>
    </source>
</evidence>
<evidence type="ECO:0000313" key="11">
    <source>
        <dbReference type="EMBL" id="KAJ6708925.1"/>
    </source>
</evidence>
<proteinExistence type="predicted"/>
<keyword evidence="5" id="KW-0805">Transcription regulation</keyword>
<name>A0A9Q0QLJ8_9ROSI</name>
<dbReference type="PROSITE" id="PS50157">
    <property type="entry name" value="ZINC_FINGER_C2H2_2"/>
    <property type="match status" value="1"/>
</dbReference>
<dbReference type="PROSITE" id="PS00028">
    <property type="entry name" value="ZINC_FINGER_C2H2_1"/>
    <property type="match status" value="1"/>
</dbReference>
<organism evidence="11 12">
    <name type="scientific">Salix koriyanagi</name>
    <dbReference type="NCBI Taxonomy" id="2511006"/>
    <lineage>
        <taxon>Eukaryota</taxon>
        <taxon>Viridiplantae</taxon>
        <taxon>Streptophyta</taxon>
        <taxon>Embryophyta</taxon>
        <taxon>Tracheophyta</taxon>
        <taxon>Spermatophyta</taxon>
        <taxon>Magnoliopsida</taxon>
        <taxon>eudicotyledons</taxon>
        <taxon>Gunneridae</taxon>
        <taxon>Pentapetalae</taxon>
        <taxon>rosids</taxon>
        <taxon>fabids</taxon>
        <taxon>Malpighiales</taxon>
        <taxon>Salicaceae</taxon>
        <taxon>Saliceae</taxon>
        <taxon>Salix</taxon>
    </lineage>
</organism>
<feature type="domain" description="C2H2-type" evidence="10">
    <location>
        <begin position="31"/>
        <end position="58"/>
    </location>
</feature>
<evidence type="ECO:0000259" key="10">
    <source>
        <dbReference type="PROSITE" id="PS50157"/>
    </source>
</evidence>
<feature type="region of interest" description="Disordered" evidence="9">
    <location>
        <begin position="75"/>
        <end position="102"/>
    </location>
</feature>
<dbReference type="InterPro" id="IPR036236">
    <property type="entry name" value="Znf_C2H2_sf"/>
</dbReference>
<dbReference type="EMBL" id="JAPFFM010000015">
    <property type="protein sequence ID" value="KAJ6708925.1"/>
    <property type="molecule type" value="Genomic_DNA"/>
</dbReference>
<keyword evidence="4" id="KW-0862">Zinc</keyword>
<keyword evidence="7" id="KW-0539">Nucleus</keyword>
<comment type="caution">
    <text evidence="11">The sequence shown here is derived from an EMBL/GenBank/DDBJ whole genome shotgun (WGS) entry which is preliminary data.</text>
</comment>
<dbReference type="PANTHER" id="PTHR45801:SF110">
    <property type="entry name" value="TRANSCRIPTIONAL REGULATOR SUPERMAN"/>
    <property type="match status" value="1"/>
</dbReference>
<keyword evidence="2" id="KW-0479">Metal-binding</keyword>
<evidence type="ECO:0000256" key="1">
    <source>
        <dbReference type="ARBA" id="ARBA00004123"/>
    </source>
</evidence>
<dbReference type="PANTHER" id="PTHR45801">
    <property type="entry name" value="OS07G0101800 PROTEIN"/>
    <property type="match status" value="1"/>
</dbReference>
<comment type="subcellular location">
    <subcellularLocation>
        <location evidence="1">Nucleus</location>
    </subcellularLocation>
</comment>
<evidence type="ECO:0000256" key="5">
    <source>
        <dbReference type="ARBA" id="ARBA00023015"/>
    </source>
</evidence>
<dbReference type="InterPro" id="IPR052426">
    <property type="entry name" value="Plant_dev_regulator"/>
</dbReference>
<evidence type="ECO:0000256" key="7">
    <source>
        <dbReference type="ARBA" id="ARBA00023242"/>
    </source>
</evidence>
<sequence>MDRSYLQRSSRNNVILEGEHSTGISWPQRNYTCSFCKREFSSAQALGGHMNVHRRDRARLKQLPSWFFECPKPTYSRSNPKPSPYPSSKFSPYPDHTHDRSSLSPFLTSFSSPSCPEKKSMVECPQSMNSTRKTSDMRSAVVVGAGELKKSSVQEGEQTSENLSLDLEMRCEDPKQVLRFGASTWLFLVRKLRWCPLIFTLSSHQ</sequence>
<keyword evidence="12" id="KW-1185">Reference proteome</keyword>
<keyword evidence="3 8" id="KW-0863">Zinc-finger</keyword>
<reference evidence="11" key="2">
    <citation type="journal article" date="2023" name="Int. J. Mol. Sci.">
        <title>De Novo Assembly and Annotation of 11 Diverse Shrub Willow (Salix) Genomes Reveals Novel Gene Organization in Sex-Linked Regions.</title>
        <authorList>
            <person name="Hyden B."/>
            <person name="Feng K."/>
            <person name="Yates T.B."/>
            <person name="Jawdy S."/>
            <person name="Cereghino C."/>
            <person name="Smart L.B."/>
            <person name="Muchero W."/>
        </authorList>
    </citation>
    <scope>NUCLEOTIDE SEQUENCE</scope>
    <source>
        <tissue evidence="11">Shoot tip</tissue>
    </source>
</reference>
<evidence type="ECO:0000256" key="4">
    <source>
        <dbReference type="ARBA" id="ARBA00022833"/>
    </source>
</evidence>
<dbReference type="InterPro" id="IPR013087">
    <property type="entry name" value="Znf_C2H2_type"/>
</dbReference>
<dbReference type="Pfam" id="PF13912">
    <property type="entry name" value="zf-C2H2_6"/>
    <property type="match status" value="1"/>
</dbReference>
<feature type="compositionally biased region" description="Low complexity" evidence="9">
    <location>
        <begin position="75"/>
        <end position="94"/>
    </location>
</feature>
<keyword evidence="6" id="KW-0804">Transcription</keyword>
<dbReference type="Gene3D" id="3.30.160.60">
    <property type="entry name" value="Classic Zinc Finger"/>
    <property type="match status" value="1"/>
</dbReference>
<protein>
    <recommendedName>
        <fullName evidence="10">C2H2-type domain-containing protein</fullName>
    </recommendedName>
</protein>
<gene>
    <name evidence="11" type="ORF">OIU74_010100</name>
</gene>
<evidence type="ECO:0000256" key="3">
    <source>
        <dbReference type="ARBA" id="ARBA00022771"/>
    </source>
</evidence>
<evidence type="ECO:0000256" key="8">
    <source>
        <dbReference type="PROSITE-ProRule" id="PRU00042"/>
    </source>
</evidence>
<reference evidence="11" key="1">
    <citation type="submission" date="2022-11" db="EMBL/GenBank/DDBJ databases">
        <authorList>
            <person name="Hyden B.L."/>
            <person name="Feng K."/>
            <person name="Yates T."/>
            <person name="Jawdy S."/>
            <person name="Smart L.B."/>
            <person name="Muchero W."/>
        </authorList>
    </citation>
    <scope>NUCLEOTIDE SEQUENCE</scope>
    <source>
        <tissue evidence="11">Shoot tip</tissue>
    </source>
</reference>
<dbReference type="GO" id="GO:0005634">
    <property type="term" value="C:nucleus"/>
    <property type="evidence" value="ECO:0007669"/>
    <property type="project" value="UniProtKB-SubCell"/>
</dbReference>
<dbReference type="SMART" id="SM00355">
    <property type="entry name" value="ZnF_C2H2"/>
    <property type="match status" value="1"/>
</dbReference>
<dbReference type="AlphaFoldDB" id="A0A9Q0QLJ8"/>
<accession>A0A9Q0QLJ8</accession>